<dbReference type="Proteomes" id="UP000198896">
    <property type="component" value="Unassembled WGS sequence"/>
</dbReference>
<dbReference type="OrthoDB" id="9946283at2"/>
<evidence type="ECO:0000313" key="9">
    <source>
        <dbReference type="Proteomes" id="UP000198896"/>
    </source>
</evidence>
<dbReference type="STRING" id="1123323.SAMN05216245_103148"/>
<protein>
    <recommendedName>
        <fullName evidence="10">Sec-independent protein translocase protein TatB</fullName>
    </recommendedName>
</protein>
<dbReference type="RefSeq" id="WP_093912976.1">
    <property type="nucleotide sequence ID" value="NZ_FONL01000003.1"/>
</dbReference>
<keyword evidence="9" id="KW-1185">Reference proteome</keyword>
<evidence type="ECO:0000256" key="2">
    <source>
        <dbReference type="ARBA" id="ARBA00022448"/>
    </source>
</evidence>
<evidence type="ECO:0000256" key="1">
    <source>
        <dbReference type="ARBA" id="ARBA00004167"/>
    </source>
</evidence>
<evidence type="ECO:0000256" key="5">
    <source>
        <dbReference type="ARBA" id="ARBA00022989"/>
    </source>
</evidence>
<evidence type="ECO:0008006" key="10">
    <source>
        <dbReference type="Google" id="ProtNLM"/>
    </source>
</evidence>
<evidence type="ECO:0000256" key="3">
    <source>
        <dbReference type="ARBA" id="ARBA00022692"/>
    </source>
</evidence>
<reference evidence="8 9" key="1">
    <citation type="submission" date="2016-10" db="EMBL/GenBank/DDBJ databases">
        <authorList>
            <person name="de Groot N.N."/>
        </authorList>
    </citation>
    <scope>NUCLEOTIDE SEQUENCE [LARGE SCALE GENOMIC DNA]</scope>
    <source>
        <strain evidence="8 9">DSM 9236</strain>
    </source>
</reference>
<organism evidence="8 9">
    <name type="scientific">Succiniclasticum ruminis DSM 9236</name>
    <dbReference type="NCBI Taxonomy" id="1123323"/>
    <lineage>
        <taxon>Bacteria</taxon>
        <taxon>Bacillati</taxon>
        <taxon>Bacillota</taxon>
        <taxon>Negativicutes</taxon>
        <taxon>Acidaminococcales</taxon>
        <taxon>Acidaminococcaceae</taxon>
        <taxon>Succiniclasticum</taxon>
    </lineage>
</organism>
<sequence length="66" mass="7049">MEIGLGEIVMIGILAVLLLEPKDLPRIAKKSARAYMGLRGFMKTNWLALAEGETGEDGAHKPAAKG</sequence>
<dbReference type="AlphaFoldDB" id="A0A1I1Z5C4"/>
<evidence type="ECO:0000256" key="6">
    <source>
        <dbReference type="ARBA" id="ARBA00023010"/>
    </source>
</evidence>
<proteinExistence type="predicted"/>
<keyword evidence="2" id="KW-0813">Transport</keyword>
<evidence type="ECO:0000256" key="7">
    <source>
        <dbReference type="ARBA" id="ARBA00023136"/>
    </source>
</evidence>
<keyword evidence="6" id="KW-0811">Translocation</keyword>
<dbReference type="Gene3D" id="1.20.5.3310">
    <property type="match status" value="1"/>
</dbReference>
<keyword evidence="5" id="KW-1133">Transmembrane helix</keyword>
<keyword evidence="4" id="KW-0653">Protein transport</keyword>
<dbReference type="Pfam" id="PF02416">
    <property type="entry name" value="TatA_B_E"/>
    <property type="match status" value="1"/>
</dbReference>
<gene>
    <name evidence="8" type="ORF">SAMN05216245_103148</name>
</gene>
<dbReference type="EMBL" id="FONL01000003">
    <property type="protein sequence ID" value="SFE26951.1"/>
    <property type="molecule type" value="Genomic_DNA"/>
</dbReference>
<evidence type="ECO:0000313" key="8">
    <source>
        <dbReference type="EMBL" id="SFE26951.1"/>
    </source>
</evidence>
<keyword evidence="3" id="KW-0812">Transmembrane</keyword>
<accession>A0A1I1Z5C4</accession>
<dbReference type="InterPro" id="IPR003369">
    <property type="entry name" value="TatA/B/E"/>
</dbReference>
<keyword evidence="7" id="KW-0472">Membrane</keyword>
<comment type="subcellular location">
    <subcellularLocation>
        <location evidence="1">Membrane</location>
        <topology evidence="1">Single-pass membrane protein</topology>
    </subcellularLocation>
</comment>
<evidence type="ECO:0000256" key="4">
    <source>
        <dbReference type="ARBA" id="ARBA00022927"/>
    </source>
</evidence>
<name>A0A1I1Z5C4_9FIRM</name>